<dbReference type="RefSeq" id="WP_111337029.1">
    <property type="nucleotide sequence ID" value="NZ_CP030032.1"/>
</dbReference>
<evidence type="ECO:0000313" key="1">
    <source>
        <dbReference type="EMBL" id="AWV91086.1"/>
    </source>
</evidence>
<protein>
    <submittedName>
        <fullName evidence="1">Uncharacterized protein</fullName>
    </submittedName>
</protein>
<dbReference type="KEGG" id="bsed:DN745_17810"/>
<keyword evidence="2" id="KW-1185">Reference proteome</keyword>
<dbReference type="AlphaFoldDB" id="A0A2Z4FR34"/>
<name>A0A2Z4FR34_9DELT</name>
<accession>A0A2Z4FR34</accession>
<dbReference type="Proteomes" id="UP000249799">
    <property type="component" value="Chromosome"/>
</dbReference>
<sequence length="593" mass="63349">MTRWKHRLTGPLARNAAIALYVICVAGLIMAYMSVSLRKVDYAAYARAQPAAAPGAPVAMRGVVLDARLGVPLRRGEVQFDLVDAAAKATAEDAPQGVAWARTSIQPNGFFHLSAPLPAGAEPGDYRLRMQTKIDPRATDAAPEFTTDAPFNVLPPPTNFDYWPAPTERREADKNEASGGVKSSDGPIQIALWPADGEVARGLKSTVFVRTTRREDGAPVSAKLHISQIDGISEAAVPATIQTDSLGLAIVPVSAGTDLVWELSTEAPGRLGAEDLAAPRAPSPVESTGEDGAGASSQVSRARLVLSTVPSQVSLRMSEPLAVPGRSADGALHSLFRDGGVMVDLYQADRWVDAKVFGLGEKGGGIRVDIPKSRATAKAGAAGEKAPLQLYRVQVYRSVYGVENAWDIDYLVGASGAQLDDYQQAARALAEYITAHVDDPYFDQILAGDAFESSTSKRELSGWIRAMTEVLPRHLDVPAPLINSREASIAKLDAETAEIQNKLRLLTIIALLIGMAVVGYLVLLGIGAYREQGRLLQDVDLEMDEDPADDEGGAMALSRNIQRENLIFGALIFIVVGTLSLFVLGLLMVLSYF</sequence>
<dbReference type="EMBL" id="CP030032">
    <property type="protein sequence ID" value="AWV91086.1"/>
    <property type="molecule type" value="Genomic_DNA"/>
</dbReference>
<gene>
    <name evidence="1" type="ORF">DN745_17810</name>
</gene>
<proteinExistence type="predicted"/>
<organism evidence="1 2">
    <name type="scientific">Bradymonas sediminis</name>
    <dbReference type="NCBI Taxonomy" id="1548548"/>
    <lineage>
        <taxon>Bacteria</taxon>
        <taxon>Deltaproteobacteria</taxon>
        <taxon>Bradymonadales</taxon>
        <taxon>Bradymonadaceae</taxon>
        <taxon>Bradymonas</taxon>
    </lineage>
</organism>
<dbReference type="OrthoDB" id="9990436at2"/>
<evidence type="ECO:0000313" key="2">
    <source>
        <dbReference type="Proteomes" id="UP000249799"/>
    </source>
</evidence>
<reference evidence="1 2" key="1">
    <citation type="submission" date="2018-06" db="EMBL/GenBank/DDBJ databases">
        <title>Lujinxingia sediminis gen. nov. sp. nov., a new facultative anaerobic member of the class Deltaproteobacteria, and proposal of Lujinxingaceae fam. nov.</title>
        <authorList>
            <person name="Guo L.-Y."/>
            <person name="Li C.-M."/>
            <person name="Wang S."/>
            <person name="Du Z.-J."/>
        </authorList>
    </citation>
    <scope>NUCLEOTIDE SEQUENCE [LARGE SCALE GENOMIC DNA]</scope>
    <source>
        <strain evidence="1 2">FA350</strain>
    </source>
</reference>